<sequence>MTIRPATASDYGPIARLIEAAFARPDEARLVEALRLGKAMAREWVLANDKEEIRAYLALVHMVEPRGWYALAPVAVAPGSQGLGLGGRLIHAALDVVEGPVVVLGDPDYYTRFGFSVGRAANLVSPYPLDVTALYEPAPTGSPPLARLVYATPFGA</sequence>
<dbReference type="SUPFAM" id="SSF55729">
    <property type="entry name" value="Acyl-CoA N-acyltransferases (Nat)"/>
    <property type="match status" value="1"/>
</dbReference>
<dbReference type="Gene3D" id="3.40.630.30">
    <property type="match status" value="1"/>
</dbReference>
<dbReference type="Pfam" id="PF00583">
    <property type="entry name" value="Acetyltransf_1"/>
    <property type="match status" value="1"/>
</dbReference>
<name>A0ABX9DFD9_9RHOB</name>
<keyword evidence="3" id="KW-1185">Reference proteome</keyword>
<dbReference type="EMBL" id="MUAV01000019">
    <property type="protein sequence ID" value="RAP40454.1"/>
    <property type="molecule type" value="Genomic_DNA"/>
</dbReference>
<organism evidence="2 3">
    <name type="scientific">Rhodovulum viride</name>
    <dbReference type="NCBI Taxonomy" id="1231134"/>
    <lineage>
        <taxon>Bacteria</taxon>
        <taxon>Pseudomonadati</taxon>
        <taxon>Pseudomonadota</taxon>
        <taxon>Alphaproteobacteria</taxon>
        <taxon>Rhodobacterales</taxon>
        <taxon>Paracoccaceae</taxon>
        <taxon>Rhodovulum</taxon>
    </lineage>
</organism>
<comment type="caution">
    <text evidence="2">The sequence shown here is derived from an EMBL/GenBank/DDBJ whole genome shotgun (WGS) entry which is preliminary data.</text>
</comment>
<evidence type="ECO:0000313" key="3">
    <source>
        <dbReference type="Proteomes" id="UP000248659"/>
    </source>
</evidence>
<dbReference type="InterPro" id="IPR016181">
    <property type="entry name" value="Acyl_CoA_acyltransferase"/>
</dbReference>
<feature type="domain" description="N-acetyltransferase" evidence="1">
    <location>
        <begin position="1"/>
        <end position="141"/>
    </location>
</feature>
<gene>
    <name evidence="2" type="ORF">BYZ73_15390</name>
</gene>
<evidence type="ECO:0000313" key="2">
    <source>
        <dbReference type="EMBL" id="RAP40454.1"/>
    </source>
</evidence>
<dbReference type="InterPro" id="IPR000182">
    <property type="entry name" value="GNAT_dom"/>
</dbReference>
<evidence type="ECO:0000259" key="1">
    <source>
        <dbReference type="PROSITE" id="PS51186"/>
    </source>
</evidence>
<dbReference type="PROSITE" id="PS51186">
    <property type="entry name" value="GNAT"/>
    <property type="match status" value="1"/>
</dbReference>
<dbReference type="Proteomes" id="UP000248659">
    <property type="component" value="Unassembled WGS sequence"/>
</dbReference>
<reference evidence="2 3" key="1">
    <citation type="submission" date="2017-01" db="EMBL/GenBank/DDBJ databases">
        <title>Genome sequence of Rhodovulum viride JA756.</title>
        <authorList>
            <person name="Lakshmi K.V."/>
            <person name="Tushar L.D."/>
            <person name="Sasikala C."/>
            <person name="Venkataramana C."/>
        </authorList>
    </citation>
    <scope>NUCLEOTIDE SEQUENCE [LARGE SCALE GENOMIC DNA]</scope>
    <source>
        <strain evidence="2 3">JA756</strain>
    </source>
</reference>
<protein>
    <recommendedName>
        <fullName evidence="1">N-acetyltransferase domain-containing protein</fullName>
    </recommendedName>
</protein>
<dbReference type="RefSeq" id="WP_112316619.1">
    <property type="nucleotide sequence ID" value="NZ_MUAV01000019.1"/>
</dbReference>
<accession>A0ABX9DFD9</accession>
<dbReference type="CDD" id="cd04301">
    <property type="entry name" value="NAT_SF"/>
    <property type="match status" value="1"/>
</dbReference>
<proteinExistence type="predicted"/>